<name>A0A5C6Q2Y1_9GAMM</name>
<dbReference type="Pfam" id="PF00176">
    <property type="entry name" value="SNF2-rel_dom"/>
    <property type="match status" value="1"/>
</dbReference>
<dbReference type="EMBL" id="VOLR01000042">
    <property type="protein sequence ID" value="TWX53924.1"/>
    <property type="molecule type" value="Genomic_DNA"/>
</dbReference>
<keyword evidence="4" id="KW-0067">ATP-binding</keyword>
<dbReference type="GO" id="GO:0016787">
    <property type="term" value="F:hydrolase activity"/>
    <property type="evidence" value="ECO:0007669"/>
    <property type="project" value="UniProtKB-KW"/>
</dbReference>
<dbReference type="PANTHER" id="PTHR45766:SF6">
    <property type="entry name" value="SWI_SNF-RELATED MATRIX-ASSOCIATED ACTIN-DEPENDENT REGULATOR OF CHROMATIN SUBFAMILY A-LIKE PROTEIN 1"/>
    <property type="match status" value="1"/>
</dbReference>
<dbReference type="InterPro" id="IPR038718">
    <property type="entry name" value="SNF2-like_sf"/>
</dbReference>
<evidence type="ECO:0000256" key="4">
    <source>
        <dbReference type="ARBA" id="ARBA00022840"/>
    </source>
</evidence>
<keyword evidence="3 9" id="KW-0347">Helicase</keyword>
<evidence type="ECO:0000259" key="6">
    <source>
        <dbReference type="PROSITE" id="PS51192"/>
    </source>
</evidence>
<dbReference type="PROSITE" id="PS51192">
    <property type="entry name" value="HELICASE_ATP_BIND_1"/>
    <property type="match status" value="1"/>
</dbReference>
<dbReference type="SMART" id="SM00487">
    <property type="entry name" value="DEXDc"/>
    <property type="match status" value="1"/>
</dbReference>
<proteinExistence type="predicted"/>
<dbReference type="Gene3D" id="3.40.50.10810">
    <property type="entry name" value="Tandem AAA-ATPase domain"/>
    <property type="match status" value="1"/>
</dbReference>
<accession>A0A5C6Q2Y1</accession>
<dbReference type="Pfam" id="PF00271">
    <property type="entry name" value="Helicase_C"/>
    <property type="match status" value="1"/>
</dbReference>
<gene>
    <name evidence="8" type="ORF">ESZ26_18295</name>
    <name evidence="9" type="ORF">ESZ27_18155</name>
</gene>
<dbReference type="PANTHER" id="PTHR45766">
    <property type="entry name" value="DNA ANNEALING HELICASE AND ENDONUCLEASE ZRANB3 FAMILY MEMBER"/>
    <property type="match status" value="1"/>
</dbReference>
<evidence type="ECO:0000313" key="9">
    <source>
        <dbReference type="EMBL" id="TWX63047.1"/>
    </source>
</evidence>
<organism evidence="9 11">
    <name type="scientific">Colwellia hornerae</name>
    <dbReference type="NCBI Taxonomy" id="89402"/>
    <lineage>
        <taxon>Bacteria</taxon>
        <taxon>Pseudomonadati</taxon>
        <taxon>Pseudomonadota</taxon>
        <taxon>Gammaproteobacteria</taxon>
        <taxon>Alteromonadales</taxon>
        <taxon>Colwelliaceae</taxon>
        <taxon>Colwellia</taxon>
    </lineage>
</organism>
<dbReference type="SMART" id="SM00490">
    <property type="entry name" value="HELICc"/>
    <property type="match status" value="1"/>
</dbReference>
<dbReference type="RefSeq" id="WP_146801163.1">
    <property type="nucleotide sequence ID" value="NZ_VOLP01000041.1"/>
</dbReference>
<protein>
    <submittedName>
        <fullName evidence="9">Helicase</fullName>
    </submittedName>
</protein>
<dbReference type="InterPro" id="IPR027417">
    <property type="entry name" value="P-loop_NTPase"/>
</dbReference>
<dbReference type="InterPro" id="IPR001650">
    <property type="entry name" value="Helicase_C-like"/>
</dbReference>
<evidence type="ECO:0000256" key="1">
    <source>
        <dbReference type="ARBA" id="ARBA00022741"/>
    </source>
</evidence>
<reference evidence="9 11" key="1">
    <citation type="submission" date="2019-07" db="EMBL/GenBank/DDBJ databases">
        <title>Genomes of sea-ice associated Colwellia species.</title>
        <authorList>
            <person name="Bowman J.P."/>
        </authorList>
    </citation>
    <scope>NUCLEOTIDE SEQUENCE [LARGE SCALE GENOMIC DNA]</scope>
    <source>
        <strain evidence="8 10">ACAM 607</strain>
        <strain evidence="9 11">IC036</strain>
    </source>
</reference>
<dbReference type="InterPro" id="IPR049730">
    <property type="entry name" value="SNF2/RAD54-like_C"/>
</dbReference>
<dbReference type="CDD" id="cd18793">
    <property type="entry name" value="SF2_C_SNF"/>
    <property type="match status" value="1"/>
</dbReference>
<dbReference type="InterPro" id="IPR000330">
    <property type="entry name" value="SNF2_N"/>
</dbReference>
<dbReference type="OrthoDB" id="9814088at2"/>
<keyword evidence="1" id="KW-0547">Nucleotide-binding</keyword>
<evidence type="ECO:0000259" key="7">
    <source>
        <dbReference type="PROSITE" id="PS51194"/>
    </source>
</evidence>
<evidence type="ECO:0000313" key="11">
    <source>
        <dbReference type="Proteomes" id="UP000321917"/>
    </source>
</evidence>
<dbReference type="Proteomes" id="UP000321917">
    <property type="component" value="Unassembled WGS sequence"/>
</dbReference>
<evidence type="ECO:0000256" key="3">
    <source>
        <dbReference type="ARBA" id="ARBA00022806"/>
    </source>
</evidence>
<dbReference type="EMBL" id="VOLQ01000057">
    <property type="protein sequence ID" value="TWX63047.1"/>
    <property type="molecule type" value="Genomic_DNA"/>
</dbReference>
<dbReference type="InterPro" id="IPR057342">
    <property type="entry name" value="DEXDc_RapA"/>
</dbReference>
<evidence type="ECO:0000313" key="8">
    <source>
        <dbReference type="EMBL" id="TWX53924.1"/>
    </source>
</evidence>
<sequence length="1034" mass="118269">MENAWSASQRVRLKSDPGKNGVLTGDVQERRGKNKYLVIFPDGDSWVNETALEIVDSAARNVVELLKNKQFGRVTDLRRNLTNIQLSGRLANIVYSMDTTNTEFYAYQYKPVLSFLEAPSKGILIADEVGLGKTIEAGLIWTELRSRFDARRLMVVCPAVLKEKWKDELANRFGIEATLMGASELFEELNNRTRSYYPPGRAIICSYDGLRPPKSLADDDGVKNNSPRAKLAELLELNSGEEPLFDLVVFDEAHKMRNSESATSKLGRIIREVSEHLVLLSATPVNLHSQDLYQLLNIVDEDTFSNEHVFPSVLKANQPLVKAQNKALDKTSTWDDIAELIESAQTHSLLKDNQQLKNILSRPFSAKELKENANRVQLANRIERCNLLSKVLTRTRKVEVKELRIPREPYAPIIIMTEVEAALYERVTNIVRRYALTKDISDGFLLASPQRQLSSSMYAAVKSWTDREADDELQSYEDFGNEKSNIKKAGPLTQTIMNGVLGTVDLNELWKNDSKFKALQTVLVEYLDDNPEEKIILFSYFRPTLKYLSNRLSSLGYKNQILMGGMRESKQSIINRFRDNKDIKILLASEVASEGVDLQFCRVLINYDLPWNPMKIEQRIGRIDRHGQKAKKLSILNFCYHDTIDQRIYERLYKRLNIFKESLGDLEAILGEKISELTSSLLKDRRTPEQENALIEQTSLALEKRKISEQELELQASNLIAHSGHILQEVNAAHQFSKRITETDLSIFVKDFLERHCQGFIFFQSNPEDELYEIQLPANEAALFRTFIDKRKLYGISSLDNGQKKSCRFFNKVTTIKSVVEFINQTHPLIQFISKRLKDIDEAFIPLVSCALPNAYAPNLNKGIYVASIQRASYEGLRVEEKLIARVKKIDEESVLDGGMSLDIINLTRLNSFDWPEAKIEINEVAVKEDLNLCDDLIEDEFEYETQLKTAENIDRVNLQITSAQKHFERQVASSESALWKHRLAGRTSLTKATEGRINKIQERFTQRKAELELHQKFKPDLIPVCQIVFKIVE</sequence>
<dbReference type="CDD" id="cd18011">
    <property type="entry name" value="DEXDc_RapA"/>
    <property type="match status" value="1"/>
</dbReference>
<dbReference type="GO" id="GO:0004386">
    <property type="term" value="F:helicase activity"/>
    <property type="evidence" value="ECO:0007669"/>
    <property type="project" value="UniProtKB-KW"/>
</dbReference>
<evidence type="ECO:0000256" key="2">
    <source>
        <dbReference type="ARBA" id="ARBA00022801"/>
    </source>
</evidence>
<evidence type="ECO:0000256" key="5">
    <source>
        <dbReference type="SAM" id="MobiDB-lite"/>
    </source>
</evidence>
<feature type="domain" description="Helicase C-terminal" evidence="7">
    <location>
        <begin position="518"/>
        <end position="667"/>
    </location>
</feature>
<comment type="caution">
    <text evidence="9">The sequence shown here is derived from an EMBL/GenBank/DDBJ whole genome shotgun (WGS) entry which is preliminary data.</text>
</comment>
<feature type="region of interest" description="Disordered" evidence="5">
    <location>
        <begin position="1"/>
        <end position="25"/>
    </location>
</feature>
<keyword evidence="10" id="KW-1185">Reference proteome</keyword>
<dbReference type="AlphaFoldDB" id="A0A5C6Q2Y1"/>
<dbReference type="PROSITE" id="PS51194">
    <property type="entry name" value="HELICASE_CTER"/>
    <property type="match status" value="1"/>
</dbReference>
<dbReference type="SUPFAM" id="SSF52540">
    <property type="entry name" value="P-loop containing nucleoside triphosphate hydrolases"/>
    <property type="match status" value="2"/>
</dbReference>
<keyword evidence="2" id="KW-0378">Hydrolase</keyword>
<dbReference type="Proteomes" id="UP000321525">
    <property type="component" value="Unassembled WGS sequence"/>
</dbReference>
<dbReference type="Gene3D" id="3.40.50.300">
    <property type="entry name" value="P-loop containing nucleotide triphosphate hydrolases"/>
    <property type="match status" value="1"/>
</dbReference>
<dbReference type="GO" id="GO:0005524">
    <property type="term" value="F:ATP binding"/>
    <property type="evidence" value="ECO:0007669"/>
    <property type="project" value="UniProtKB-KW"/>
</dbReference>
<feature type="domain" description="Helicase ATP-binding" evidence="6">
    <location>
        <begin position="114"/>
        <end position="302"/>
    </location>
</feature>
<evidence type="ECO:0000313" key="10">
    <source>
        <dbReference type="Proteomes" id="UP000321525"/>
    </source>
</evidence>
<dbReference type="InterPro" id="IPR014001">
    <property type="entry name" value="Helicase_ATP-bd"/>
</dbReference>